<evidence type="ECO:0000313" key="2">
    <source>
        <dbReference type="EMBL" id="TBU29419.1"/>
    </source>
</evidence>
<feature type="compositionally biased region" description="Basic and acidic residues" evidence="1">
    <location>
        <begin position="1"/>
        <end position="16"/>
    </location>
</feature>
<feature type="compositionally biased region" description="Basic and acidic residues" evidence="1">
    <location>
        <begin position="50"/>
        <end position="65"/>
    </location>
</feature>
<gene>
    <name evidence="2" type="ORF">BD311DRAFT_756633</name>
</gene>
<dbReference type="OrthoDB" id="3270770at2759"/>
<dbReference type="AlphaFoldDB" id="A0A4Q9MP16"/>
<reference evidence="2" key="1">
    <citation type="submission" date="2019-01" db="EMBL/GenBank/DDBJ databases">
        <title>Draft genome sequences of three monokaryotic isolates of the white-rot basidiomycete fungus Dichomitus squalens.</title>
        <authorList>
            <consortium name="DOE Joint Genome Institute"/>
            <person name="Lopez S.C."/>
            <person name="Andreopoulos B."/>
            <person name="Pangilinan J."/>
            <person name="Lipzen A."/>
            <person name="Riley R."/>
            <person name="Ahrendt S."/>
            <person name="Ng V."/>
            <person name="Barry K."/>
            <person name="Daum C."/>
            <person name="Grigoriev I.V."/>
            <person name="Hilden K.S."/>
            <person name="Makela M.R."/>
            <person name="de Vries R.P."/>
        </authorList>
    </citation>
    <scope>NUCLEOTIDE SEQUENCE [LARGE SCALE GENOMIC DNA]</scope>
    <source>
        <strain evidence="2">OM18370.1</strain>
    </source>
</reference>
<evidence type="ECO:0000256" key="1">
    <source>
        <dbReference type="SAM" id="MobiDB-lite"/>
    </source>
</evidence>
<feature type="region of interest" description="Disordered" evidence="1">
    <location>
        <begin position="1"/>
        <end position="77"/>
    </location>
</feature>
<sequence>MSNKRSDESKSPDRCLVKAGSVTNRSNRRNEKQNGPSSPPDDEPTGGRRRNTDGTGRRRPADPKHGQSTPSSGSAAFEAFGTGLGVVLASPFVLAGAAIFTGGAVLYGCGKMLEGIGGGLVAGPRAAFNAAVENARAGGGNGDEEEEQDAEPGVHS</sequence>
<dbReference type="EMBL" id="ML143413">
    <property type="protein sequence ID" value="TBU29419.1"/>
    <property type="molecule type" value="Genomic_DNA"/>
</dbReference>
<dbReference type="Proteomes" id="UP000292957">
    <property type="component" value="Unassembled WGS sequence"/>
</dbReference>
<accession>A0A4Q9MP16</accession>
<feature type="region of interest" description="Disordered" evidence="1">
    <location>
        <begin position="135"/>
        <end position="156"/>
    </location>
</feature>
<protein>
    <submittedName>
        <fullName evidence="2">Uncharacterized protein</fullName>
    </submittedName>
</protein>
<proteinExistence type="predicted"/>
<name>A0A4Q9MP16_9APHY</name>
<organism evidence="2">
    <name type="scientific">Dichomitus squalens</name>
    <dbReference type="NCBI Taxonomy" id="114155"/>
    <lineage>
        <taxon>Eukaryota</taxon>
        <taxon>Fungi</taxon>
        <taxon>Dikarya</taxon>
        <taxon>Basidiomycota</taxon>
        <taxon>Agaricomycotina</taxon>
        <taxon>Agaricomycetes</taxon>
        <taxon>Polyporales</taxon>
        <taxon>Polyporaceae</taxon>
        <taxon>Dichomitus</taxon>
    </lineage>
</organism>